<keyword evidence="1" id="KW-0812">Transmembrane</keyword>
<dbReference type="PRINTS" id="PR00068">
    <property type="entry name" value="CUZNDISMTASE"/>
</dbReference>
<dbReference type="EMBL" id="SKCS01000412">
    <property type="protein sequence ID" value="TNN08218.1"/>
    <property type="molecule type" value="Genomic_DNA"/>
</dbReference>
<dbReference type="CDD" id="cd00305">
    <property type="entry name" value="Cu-Zn_Superoxide_Dismutase"/>
    <property type="match status" value="1"/>
</dbReference>
<dbReference type="GO" id="GO:0006801">
    <property type="term" value="P:superoxide metabolic process"/>
    <property type="evidence" value="ECO:0007669"/>
    <property type="project" value="InterPro"/>
</dbReference>
<dbReference type="Gene3D" id="2.60.40.200">
    <property type="entry name" value="Superoxide dismutase, copper/zinc binding domain"/>
    <property type="match status" value="1"/>
</dbReference>
<feature type="transmembrane region" description="Helical" evidence="1">
    <location>
        <begin position="146"/>
        <end position="169"/>
    </location>
</feature>
<keyword evidence="1" id="KW-1133">Transmembrane helix</keyword>
<reference evidence="3 4" key="1">
    <citation type="submission" date="2019-03" db="EMBL/GenBank/DDBJ databases">
        <title>An improved genome assembly of the fluke Schistosoma japonicum.</title>
        <authorList>
            <person name="Hu W."/>
            <person name="Luo F."/>
            <person name="Yin M."/>
            <person name="Mo X."/>
            <person name="Sun C."/>
            <person name="Wu Q."/>
            <person name="Zhu B."/>
            <person name="Xiang M."/>
            <person name="Wang J."/>
            <person name="Wang Y."/>
            <person name="Zhang T."/>
            <person name="Xu B."/>
            <person name="Zheng H."/>
            <person name="Feng Z."/>
        </authorList>
    </citation>
    <scope>NUCLEOTIDE SEQUENCE [LARGE SCALE GENOMIC DNA]</scope>
    <source>
        <strain evidence="3">HuSjv2</strain>
        <tissue evidence="3">Worms</tissue>
    </source>
</reference>
<dbReference type="OrthoDB" id="2015551at2759"/>
<comment type="caution">
    <text evidence="3">The sequence shown here is derived from an EMBL/GenBank/DDBJ whole genome shotgun (WGS) entry which is preliminary data.</text>
</comment>
<keyword evidence="1" id="KW-0472">Membrane</keyword>
<name>A0A4Z2CVS5_SCHJA</name>
<organism evidence="3 4">
    <name type="scientific">Schistosoma japonicum</name>
    <name type="common">Blood fluke</name>
    <dbReference type="NCBI Taxonomy" id="6182"/>
    <lineage>
        <taxon>Eukaryota</taxon>
        <taxon>Metazoa</taxon>
        <taxon>Spiralia</taxon>
        <taxon>Lophotrochozoa</taxon>
        <taxon>Platyhelminthes</taxon>
        <taxon>Trematoda</taxon>
        <taxon>Digenea</taxon>
        <taxon>Strigeidida</taxon>
        <taxon>Schistosomatoidea</taxon>
        <taxon>Schistosomatidae</taxon>
        <taxon>Schistosoma</taxon>
    </lineage>
</organism>
<evidence type="ECO:0000256" key="1">
    <source>
        <dbReference type="SAM" id="Phobius"/>
    </source>
</evidence>
<proteinExistence type="predicted"/>
<evidence type="ECO:0000259" key="2">
    <source>
        <dbReference type="Pfam" id="PF00080"/>
    </source>
</evidence>
<dbReference type="GO" id="GO:0005507">
    <property type="term" value="F:copper ion binding"/>
    <property type="evidence" value="ECO:0007669"/>
    <property type="project" value="InterPro"/>
</dbReference>
<gene>
    <name evidence="3" type="ORF">EWB00_007188</name>
</gene>
<evidence type="ECO:0000313" key="4">
    <source>
        <dbReference type="Proteomes" id="UP000311919"/>
    </source>
</evidence>
<dbReference type="SUPFAM" id="SSF49329">
    <property type="entry name" value="Cu,Zn superoxide dismutase-like"/>
    <property type="match status" value="1"/>
</dbReference>
<dbReference type="InterPro" id="IPR001424">
    <property type="entry name" value="SOD_Cu_Zn_dom"/>
</dbReference>
<feature type="domain" description="Superoxide dismutase copper/zinc binding" evidence="2">
    <location>
        <begin position="29"/>
        <end position="135"/>
    </location>
</feature>
<dbReference type="InterPro" id="IPR018152">
    <property type="entry name" value="SOD_Cu/Zn_BS"/>
</dbReference>
<evidence type="ECO:0000313" key="3">
    <source>
        <dbReference type="EMBL" id="TNN08218.1"/>
    </source>
</evidence>
<dbReference type="PROSITE" id="PS00087">
    <property type="entry name" value="SOD_CU_ZN_1"/>
    <property type="match status" value="1"/>
</dbReference>
<dbReference type="Proteomes" id="UP000311919">
    <property type="component" value="Unassembled WGS sequence"/>
</dbReference>
<dbReference type="AlphaFoldDB" id="A0A4Z2CVS5"/>
<dbReference type="Pfam" id="PF00080">
    <property type="entry name" value="Sod_Cu"/>
    <property type="match status" value="1"/>
</dbReference>
<dbReference type="InterPro" id="IPR024134">
    <property type="entry name" value="SOD_Cu/Zn_/chaperone"/>
</dbReference>
<protein>
    <submittedName>
        <fullName evidence="3">Superoxide dismutase [Cu-Zn] isoform 2</fullName>
    </submittedName>
</protein>
<dbReference type="InterPro" id="IPR036423">
    <property type="entry name" value="SOD-like_Cu/Zn_dom_sf"/>
</dbReference>
<sequence length="171" mass="18163">MGAIIPGFATSQSQGKMKAVCVMSGSAGVKGVVNFTQDTTDGPVHIHGEFSGLKPGKHGFHVHEFGDTTNGCTSAGAHFNPTNQEHGAPNDSIRHVGDLGNVVATDDGKGVYDATDKLISLSGPHSIIGRTMVVSFDIQFLFERSVCIIILCEVYFSVTLLCVTCYFALFH</sequence>
<accession>A0A4Z2CVS5</accession>
<dbReference type="PANTHER" id="PTHR10003">
    <property type="entry name" value="SUPEROXIDE DISMUTASE CU-ZN -RELATED"/>
    <property type="match status" value="1"/>
</dbReference>
<keyword evidence="4" id="KW-1185">Reference proteome</keyword>
<dbReference type="STRING" id="6182.A0A4Z2CVS5"/>